<organism evidence="1 2">
    <name type="scientific">Trametes pubescens</name>
    <name type="common">White-rot fungus</name>
    <dbReference type="NCBI Taxonomy" id="154538"/>
    <lineage>
        <taxon>Eukaryota</taxon>
        <taxon>Fungi</taxon>
        <taxon>Dikarya</taxon>
        <taxon>Basidiomycota</taxon>
        <taxon>Agaricomycotina</taxon>
        <taxon>Agaricomycetes</taxon>
        <taxon>Polyporales</taxon>
        <taxon>Polyporaceae</taxon>
        <taxon>Trametes</taxon>
    </lineage>
</organism>
<dbReference type="AlphaFoldDB" id="A0A1M2VTQ8"/>
<dbReference type="STRING" id="154538.A0A1M2VTQ8"/>
<dbReference type="OrthoDB" id="2802867at2759"/>
<evidence type="ECO:0000313" key="2">
    <source>
        <dbReference type="Proteomes" id="UP000184267"/>
    </source>
</evidence>
<dbReference type="GO" id="GO:0004497">
    <property type="term" value="F:monooxygenase activity"/>
    <property type="evidence" value="ECO:0007669"/>
    <property type="project" value="InterPro"/>
</dbReference>
<dbReference type="GO" id="GO:0005506">
    <property type="term" value="F:iron ion binding"/>
    <property type="evidence" value="ECO:0007669"/>
    <property type="project" value="InterPro"/>
</dbReference>
<dbReference type="SUPFAM" id="SSF48264">
    <property type="entry name" value="Cytochrome P450"/>
    <property type="match status" value="1"/>
</dbReference>
<dbReference type="InterPro" id="IPR036396">
    <property type="entry name" value="Cyt_P450_sf"/>
</dbReference>
<evidence type="ECO:0008006" key="3">
    <source>
        <dbReference type="Google" id="ProtNLM"/>
    </source>
</evidence>
<keyword evidence="2" id="KW-1185">Reference proteome</keyword>
<dbReference type="Proteomes" id="UP000184267">
    <property type="component" value="Unassembled WGS sequence"/>
</dbReference>
<dbReference type="EMBL" id="MNAD01000701">
    <property type="protein sequence ID" value="OJT10985.1"/>
    <property type="molecule type" value="Genomic_DNA"/>
</dbReference>
<sequence length="57" mass="6499">MALLSYGDEWKAHRRLAHVALSAGAVKRYYPVQEDLAALLCQALVESPEEFFEHVRL</sequence>
<evidence type="ECO:0000313" key="1">
    <source>
        <dbReference type="EMBL" id="OJT10985.1"/>
    </source>
</evidence>
<dbReference type="GO" id="GO:0016705">
    <property type="term" value="F:oxidoreductase activity, acting on paired donors, with incorporation or reduction of molecular oxygen"/>
    <property type="evidence" value="ECO:0007669"/>
    <property type="project" value="InterPro"/>
</dbReference>
<reference evidence="1 2" key="1">
    <citation type="submission" date="2016-10" db="EMBL/GenBank/DDBJ databases">
        <title>Genome sequence of the basidiomycete white-rot fungus Trametes pubescens.</title>
        <authorList>
            <person name="Makela M.R."/>
            <person name="Granchi Z."/>
            <person name="Peng M."/>
            <person name="De Vries R.P."/>
            <person name="Grigoriev I."/>
            <person name="Riley R."/>
            <person name="Hilden K."/>
        </authorList>
    </citation>
    <scope>NUCLEOTIDE SEQUENCE [LARGE SCALE GENOMIC DNA]</scope>
    <source>
        <strain evidence="1 2">FBCC735</strain>
    </source>
</reference>
<dbReference type="GO" id="GO:0020037">
    <property type="term" value="F:heme binding"/>
    <property type="evidence" value="ECO:0007669"/>
    <property type="project" value="InterPro"/>
</dbReference>
<dbReference type="Gene3D" id="1.10.630.10">
    <property type="entry name" value="Cytochrome P450"/>
    <property type="match status" value="1"/>
</dbReference>
<name>A0A1M2VTQ8_TRAPU</name>
<gene>
    <name evidence="1" type="ORF">TRAPUB_12492</name>
</gene>
<accession>A0A1M2VTQ8</accession>
<proteinExistence type="predicted"/>
<comment type="caution">
    <text evidence="1">The sequence shown here is derived from an EMBL/GenBank/DDBJ whole genome shotgun (WGS) entry which is preliminary data.</text>
</comment>
<protein>
    <recommendedName>
        <fullName evidence="3">Cytochrome P450</fullName>
    </recommendedName>
</protein>